<dbReference type="Proteomes" id="UP000241454">
    <property type="component" value="Chromosome"/>
</dbReference>
<name>A0A2R4G3D1_BIFAD</name>
<evidence type="ECO:0000313" key="3">
    <source>
        <dbReference type="Proteomes" id="UP000241454"/>
    </source>
</evidence>
<proteinExistence type="predicted"/>
<protein>
    <submittedName>
        <fullName evidence="2">Uncharacterized protein</fullName>
    </submittedName>
</protein>
<evidence type="ECO:0000313" key="2">
    <source>
        <dbReference type="EMBL" id="AVT45347.1"/>
    </source>
</evidence>
<feature type="region of interest" description="Disordered" evidence="1">
    <location>
        <begin position="57"/>
        <end position="80"/>
    </location>
</feature>
<organism evidence="2 3">
    <name type="scientific">Bifidobacterium adolescentis</name>
    <dbReference type="NCBI Taxonomy" id="1680"/>
    <lineage>
        <taxon>Bacteria</taxon>
        <taxon>Bacillati</taxon>
        <taxon>Actinomycetota</taxon>
        <taxon>Actinomycetes</taxon>
        <taxon>Bifidobacteriales</taxon>
        <taxon>Bifidobacteriaceae</taxon>
        <taxon>Bifidobacterium</taxon>
    </lineage>
</organism>
<dbReference type="EMBL" id="CP028341">
    <property type="protein sequence ID" value="AVT45347.1"/>
    <property type="molecule type" value="Genomic_DNA"/>
</dbReference>
<gene>
    <name evidence="2" type="ORF">C8077_05080</name>
</gene>
<reference evidence="2 3" key="1">
    <citation type="submission" date="2018-03" db="EMBL/GenBank/DDBJ databases">
        <authorList>
            <person name="Keele B.F."/>
        </authorList>
    </citation>
    <scope>NUCLEOTIDE SEQUENCE [LARGE SCALE GENOMIC DNA]</scope>
    <source>
        <strain evidence="2 3">1-11</strain>
    </source>
</reference>
<dbReference type="AlphaFoldDB" id="A0A2R4G3D1"/>
<accession>A0A2R4G3D1</accession>
<evidence type="ECO:0000256" key="1">
    <source>
        <dbReference type="SAM" id="MobiDB-lite"/>
    </source>
</evidence>
<sequence>MAAAFNGAARRRAATLPFSFGPFAYGKDRNRPRVRATHSELTFGVLADVPAANASLDQTVQKKKSRTRNTSDQGEESCTR</sequence>